<dbReference type="AlphaFoldDB" id="F6RNI9"/>
<dbReference type="InterPro" id="IPR003653">
    <property type="entry name" value="Peptidase_C48_C"/>
</dbReference>
<dbReference type="Gene3D" id="3.40.395.10">
    <property type="entry name" value="Adenoviral Proteinase, Chain A"/>
    <property type="match status" value="1"/>
</dbReference>
<evidence type="ECO:0000313" key="8">
    <source>
        <dbReference type="Proteomes" id="UP000002279"/>
    </source>
</evidence>
<dbReference type="eggNOG" id="KOG0778">
    <property type="taxonomic scope" value="Eukaryota"/>
</dbReference>
<dbReference type="OrthoDB" id="1939479at2759"/>
<evidence type="ECO:0000256" key="3">
    <source>
        <dbReference type="ARBA" id="ARBA00022801"/>
    </source>
</evidence>
<dbReference type="PANTHER" id="PTHR12606:SF11">
    <property type="entry name" value="SENTRIN-SPECIFIC PROTEASE 2"/>
    <property type="match status" value="1"/>
</dbReference>
<sequence length="593" mass="68343">MYHWLLHALRALFGTPRRHARLPPRKRTLPRTERIRSSISDSDEIQAKRPKLDYFIGQVKKTVWDVANLIRSSPSQSKCLATSVCNGTQSGNSDEKVFPNSSNSSSNGPGRQMDPRPWSDTQKLDKKTPNGASNCTDKMFQDSRSARFVPLLSFPLNQGACNPSSNGSRHNRYLPASFLPWKRPIRECGTSEPYSSETGKTLRRPHYTVEEGVQREEREKYRKLLQRLKEGCPGNHSTPITGKHCSPRQYPKEALSSSGWGEDRYHGMRTNQFLPKQYRGAETRGPVRAGRNEKRYLKGKIPEPEKSIGQRLENEGRRGQPAESDLSEEVSVRLCLDSGSSSLWRRPSVVEMKDQICPGPEKGKSTEELPKLTVDMEKDISRALGHGPKDEVLSSAFKLRITREDIQTLKNHHWLNDEVINFYMNLLMERNKKQGFPVLFAFSTFFYPKFTSGGYQAVKRWTKAVDLFEQELILVPIHLRVHWSLVVIDLRKKTIRYLDSMGQKGHRVCETLFQYLQEESKTKRNIALDPSEWTLYSMKSHEIPQQLNGSDCGMFVCKYADYLSRDKPITFSQLQMPHFRKRMVWEILYQQLL</sequence>
<dbReference type="OMA" id="CHWLNDE"/>
<accession>F6RNI9</accession>
<dbReference type="SUPFAM" id="SSF54001">
    <property type="entry name" value="Cysteine proteinases"/>
    <property type="match status" value="1"/>
</dbReference>
<dbReference type="GO" id="GO:0070139">
    <property type="term" value="F:SUMO-specific endopeptidase activity"/>
    <property type="evidence" value="ECO:0007669"/>
    <property type="project" value="Ensembl"/>
</dbReference>
<dbReference type="GeneTree" id="ENSGT00940000154951"/>
<protein>
    <submittedName>
        <fullName evidence="7">SUMO specific peptidase 2</fullName>
    </submittedName>
</protein>
<dbReference type="FunCoup" id="F6RNI9">
    <property type="interactions" value="3033"/>
</dbReference>
<dbReference type="GO" id="GO:0006508">
    <property type="term" value="P:proteolysis"/>
    <property type="evidence" value="ECO:0007669"/>
    <property type="project" value="UniProtKB-KW"/>
</dbReference>
<evidence type="ECO:0000256" key="4">
    <source>
        <dbReference type="ARBA" id="ARBA00022807"/>
    </source>
</evidence>
<organism evidence="7 8">
    <name type="scientific">Ornithorhynchus anatinus</name>
    <name type="common">Duckbill platypus</name>
    <dbReference type="NCBI Taxonomy" id="9258"/>
    <lineage>
        <taxon>Eukaryota</taxon>
        <taxon>Metazoa</taxon>
        <taxon>Chordata</taxon>
        <taxon>Craniata</taxon>
        <taxon>Vertebrata</taxon>
        <taxon>Euteleostomi</taxon>
        <taxon>Mammalia</taxon>
        <taxon>Monotremata</taxon>
        <taxon>Ornithorhynchidae</taxon>
        <taxon>Ornithorhynchus</taxon>
    </lineage>
</organism>
<evidence type="ECO:0000256" key="1">
    <source>
        <dbReference type="ARBA" id="ARBA00005234"/>
    </source>
</evidence>
<dbReference type="GO" id="GO:0016929">
    <property type="term" value="F:deSUMOylase activity"/>
    <property type="evidence" value="ECO:0000318"/>
    <property type="project" value="GO_Central"/>
</dbReference>
<dbReference type="FunFam" id="3.40.395.10:FF:000001">
    <property type="entry name" value="Sentrin-specific protease 1"/>
    <property type="match status" value="1"/>
</dbReference>
<dbReference type="PROSITE" id="PS50600">
    <property type="entry name" value="ULP_PROTEASE"/>
    <property type="match status" value="1"/>
</dbReference>
<dbReference type="GO" id="GO:0031397">
    <property type="term" value="P:negative regulation of protein ubiquitination"/>
    <property type="evidence" value="ECO:0007669"/>
    <property type="project" value="Ensembl"/>
</dbReference>
<reference evidence="7" key="2">
    <citation type="submission" date="2025-08" db="UniProtKB">
        <authorList>
            <consortium name="Ensembl"/>
        </authorList>
    </citation>
    <scope>IDENTIFICATION</scope>
    <source>
        <strain evidence="7">Glennie</strain>
    </source>
</reference>
<dbReference type="RefSeq" id="XP_028923987.1">
    <property type="nucleotide sequence ID" value="XM_029068154.2"/>
</dbReference>
<dbReference type="HOGENOM" id="CLU_935510_0_0_1"/>
<dbReference type="GO" id="GO:0031398">
    <property type="term" value="P:positive regulation of protein ubiquitination"/>
    <property type="evidence" value="ECO:0007669"/>
    <property type="project" value="Ensembl"/>
</dbReference>
<feature type="region of interest" description="Disordered" evidence="5">
    <location>
        <begin position="230"/>
        <end position="263"/>
    </location>
</feature>
<dbReference type="GO" id="GO:0005829">
    <property type="term" value="C:cytosol"/>
    <property type="evidence" value="ECO:0007669"/>
    <property type="project" value="Ensembl"/>
</dbReference>
<dbReference type="Bgee" id="ENSOANG00000022096">
    <property type="expression patterns" value="Expressed in fibroblast and 8 other cell types or tissues"/>
</dbReference>
<dbReference type="PANTHER" id="PTHR12606">
    <property type="entry name" value="SENTRIN/SUMO-SPECIFIC PROTEASE"/>
    <property type="match status" value="1"/>
</dbReference>
<keyword evidence="8" id="KW-1185">Reference proteome</keyword>
<evidence type="ECO:0000259" key="6">
    <source>
        <dbReference type="PROSITE" id="PS50600"/>
    </source>
</evidence>
<dbReference type="STRING" id="9258.ENSOANP00000028180"/>
<feature type="domain" description="Ubiquitin-like protease family profile" evidence="6">
    <location>
        <begin position="399"/>
        <end position="563"/>
    </location>
</feature>
<dbReference type="Pfam" id="PF02902">
    <property type="entry name" value="Peptidase_C48"/>
    <property type="match status" value="1"/>
</dbReference>
<name>F6RNI9_ORNAN</name>
<gene>
    <name evidence="7" type="primary">SENP2</name>
</gene>
<evidence type="ECO:0000256" key="5">
    <source>
        <dbReference type="SAM" id="MobiDB-lite"/>
    </source>
</evidence>
<evidence type="ECO:0000256" key="2">
    <source>
        <dbReference type="ARBA" id="ARBA00022670"/>
    </source>
</evidence>
<dbReference type="GO" id="GO:0005634">
    <property type="term" value="C:nucleus"/>
    <property type="evidence" value="ECO:0000318"/>
    <property type="project" value="GO_Central"/>
</dbReference>
<dbReference type="Proteomes" id="UP000002279">
    <property type="component" value="Chromosome 1"/>
</dbReference>
<keyword evidence="4" id="KW-0788">Thiol protease</keyword>
<reference evidence="7" key="3">
    <citation type="submission" date="2025-09" db="UniProtKB">
        <authorList>
            <consortium name="Ensembl"/>
        </authorList>
    </citation>
    <scope>IDENTIFICATION</scope>
    <source>
        <strain evidence="7">Glennie</strain>
    </source>
</reference>
<evidence type="ECO:0000313" key="7">
    <source>
        <dbReference type="Ensembl" id="ENSOANP00000028180.3"/>
    </source>
</evidence>
<comment type="similarity">
    <text evidence="1">Belongs to the peptidase C48 family.</text>
</comment>
<keyword evidence="2" id="KW-0645">Protease</keyword>
<feature type="region of interest" description="Disordered" evidence="5">
    <location>
        <begin position="84"/>
        <end position="138"/>
    </location>
</feature>
<dbReference type="GO" id="GO:0016926">
    <property type="term" value="P:protein desumoylation"/>
    <property type="evidence" value="ECO:0000318"/>
    <property type="project" value="GO_Central"/>
</dbReference>
<dbReference type="KEGG" id="oaa:100090970"/>
<dbReference type="InParanoid" id="F6RNI9"/>
<feature type="region of interest" description="Disordered" evidence="5">
    <location>
        <begin position="287"/>
        <end position="325"/>
    </location>
</feature>
<dbReference type="CTD" id="59343"/>
<dbReference type="Ensembl" id="ENSOANT00000031978.3">
    <property type="protein sequence ID" value="ENSOANP00000028180.3"/>
    <property type="gene ID" value="ENSOANG00000022096.3"/>
</dbReference>
<feature type="compositionally biased region" description="Basic and acidic residues" evidence="5">
    <location>
        <begin position="290"/>
        <end position="320"/>
    </location>
</feature>
<keyword evidence="3" id="KW-0378">Hydrolase</keyword>
<reference evidence="7 8" key="1">
    <citation type="journal article" date="2008" name="Nature">
        <title>Genome analysis of the platypus reveals unique signatures of evolution.</title>
        <authorList>
            <person name="Warren W.C."/>
            <person name="Hillier L.W."/>
            <person name="Marshall Graves J.A."/>
            <person name="Birney E."/>
            <person name="Ponting C.P."/>
            <person name="Grutzner F."/>
            <person name="Belov K."/>
            <person name="Miller W."/>
            <person name="Clarke L."/>
            <person name="Chinwalla A.T."/>
            <person name="Yang S.P."/>
            <person name="Heger A."/>
            <person name="Locke D.P."/>
            <person name="Miethke P."/>
            <person name="Waters P.D."/>
            <person name="Veyrunes F."/>
            <person name="Fulton L."/>
            <person name="Fulton B."/>
            <person name="Graves T."/>
            <person name="Wallis J."/>
            <person name="Puente X.S."/>
            <person name="Lopez-Otin C."/>
            <person name="Ordonez G.R."/>
            <person name="Eichler E.E."/>
            <person name="Chen L."/>
            <person name="Cheng Z."/>
            <person name="Deakin J.E."/>
            <person name="Alsop A."/>
            <person name="Thompson K."/>
            <person name="Kirby P."/>
            <person name="Papenfuss A.T."/>
            <person name="Wakefield M.J."/>
            <person name="Olender T."/>
            <person name="Lancet D."/>
            <person name="Huttley G.A."/>
            <person name="Smit A.F."/>
            <person name="Pask A."/>
            <person name="Temple-Smith P."/>
            <person name="Batzer M.A."/>
            <person name="Walker J.A."/>
            <person name="Konkel M.K."/>
            <person name="Harris R.S."/>
            <person name="Whittington C.M."/>
            <person name="Wong E.S."/>
            <person name="Gemmell N.J."/>
            <person name="Buschiazzo E."/>
            <person name="Vargas Jentzsch I.M."/>
            <person name="Merkel A."/>
            <person name="Schmitz J."/>
            <person name="Zemann A."/>
            <person name="Churakov G."/>
            <person name="Kriegs J.O."/>
            <person name="Brosius J."/>
            <person name="Murchison E.P."/>
            <person name="Sachidanandam R."/>
            <person name="Smith C."/>
            <person name="Hannon G.J."/>
            <person name="Tsend-Ayush E."/>
            <person name="McMillan D."/>
            <person name="Attenborough R."/>
            <person name="Rens W."/>
            <person name="Ferguson-Smith M."/>
            <person name="Lefevre C.M."/>
            <person name="Sharp J.A."/>
            <person name="Nicholas K.R."/>
            <person name="Ray D.A."/>
            <person name="Kube M."/>
            <person name="Reinhardt R."/>
            <person name="Pringle T.H."/>
            <person name="Taylor J."/>
            <person name="Jones R.C."/>
            <person name="Nixon B."/>
            <person name="Dacheux J.L."/>
            <person name="Niwa H."/>
            <person name="Sekita Y."/>
            <person name="Huang X."/>
            <person name="Stark A."/>
            <person name="Kheradpour P."/>
            <person name="Kellis M."/>
            <person name="Flicek P."/>
            <person name="Chen Y."/>
            <person name="Webber C."/>
            <person name="Hardison R."/>
            <person name="Nelson J."/>
            <person name="Hallsworth-Pepin K."/>
            <person name="Delehaunty K."/>
            <person name="Markovic C."/>
            <person name="Minx P."/>
            <person name="Feng Y."/>
            <person name="Kremitzki C."/>
            <person name="Mitreva M."/>
            <person name="Glasscock J."/>
            <person name="Wylie T."/>
            <person name="Wohldmann P."/>
            <person name="Thiru P."/>
            <person name="Nhan M.N."/>
            <person name="Pohl C.S."/>
            <person name="Smith S.M."/>
            <person name="Hou S."/>
            <person name="Nefedov M."/>
            <person name="de Jong P.J."/>
            <person name="Renfree M.B."/>
            <person name="Mardis E.R."/>
            <person name="Wilson R.K."/>
        </authorList>
    </citation>
    <scope>NUCLEOTIDE SEQUENCE [LARGE SCALE GENOMIC DNA]</scope>
    <source>
        <strain evidence="7 8">Glennie</strain>
    </source>
</reference>
<dbReference type="GO" id="GO:0005643">
    <property type="term" value="C:nuclear pore"/>
    <property type="evidence" value="ECO:0007669"/>
    <property type="project" value="Ensembl"/>
</dbReference>
<proteinExistence type="inferred from homology"/>
<dbReference type="GeneID" id="100090970"/>
<dbReference type="GO" id="GO:0031648">
    <property type="term" value="P:protein destabilization"/>
    <property type="evidence" value="ECO:0007669"/>
    <property type="project" value="Ensembl"/>
</dbReference>
<dbReference type="InterPro" id="IPR038765">
    <property type="entry name" value="Papain-like_cys_pep_sf"/>
</dbReference>